<dbReference type="Proteomes" id="UP000545493">
    <property type="component" value="Unassembled WGS sequence"/>
</dbReference>
<evidence type="ECO:0000313" key="12">
    <source>
        <dbReference type="EMBL" id="NIJ11712.1"/>
    </source>
</evidence>
<comment type="cofactor">
    <cofactor evidence="1">
        <name>Mn(2+)</name>
        <dbReference type="ChEBI" id="CHEBI:29035"/>
    </cofactor>
</comment>
<name>A0A7X5ZQF8_9PSEU</name>
<evidence type="ECO:0000256" key="3">
    <source>
        <dbReference type="ARBA" id="ARBA00006739"/>
    </source>
</evidence>
<organism evidence="12 13">
    <name type="scientific">Saccharomonospora amisosensis</name>
    <dbReference type="NCBI Taxonomy" id="1128677"/>
    <lineage>
        <taxon>Bacteria</taxon>
        <taxon>Bacillati</taxon>
        <taxon>Actinomycetota</taxon>
        <taxon>Actinomycetes</taxon>
        <taxon>Pseudonocardiales</taxon>
        <taxon>Pseudonocardiaceae</taxon>
        <taxon>Saccharomonospora</taxon>
    </lineage>
</organism>
<feature type="domain" description="Glycosyltransferase 2-like" evidence="11">
    <location>
        <begin position="58"/>
        <end position="178"/>
    </location>
</feature>
<sequence length="349" mass="37501">MHTTGNDMVGATDSSELAEFAVATVAARVRSWLRCRSWRADDWTAAELVAAKSGRTVSVVIPARDEEATVGEIVRTIRTSLVERHRLVDEVVVVDSRSRDATAAVAAGAGATVVAQDAVLHPLPGLTGKGEALWKGLAATTGDLVVFVDGDLYDFTADYVTGLLGPLLTNADVDYVKGFYHRPFLGEGRTDADGGGRVTELVARPLLNMYWPELSGFVQPLAGEYAGRREVLESIPFVAHYGVEVAHLIDLLECRGLDALAQVDLGIRTHRHQSTRALGRMAGQIILTIMERLDGYGRLVSAEPPSPLLAQFRGGGSGEGVDRELLVTDLTVRQRPPLATVRPAPACRD</sequence>
<proteinExistence type="inferred from homology"/>
<keyword evidence="4 12" id="KW-0328">Glycosyltransferase</keyword>
<evidence type="ECO:0000256" key="1">
    <source>
        <dbReference type="ARBA" id="ARBA00001936"/>
    </source>
</evidence>
<comment type="similarity">
    <text evidence="3">Belongs to the glycosyltransferase 2 family.</text>
</comment>
<protein>
    <recommendedName>
        <fullName evidence="8">Glucosyl-3-phosphoglycerate synthase</fullName>
        <ecNumber evidence="7">2.4.1.266</ecNumber>
    </recommendedName>
</protein>
<dbReference type="InterPro" id="IPR001173">
    <property type="entry name" value="Glyco_trans_2-like"/>
</dbReference>
<evidence type="ECO:0000313" key="13">
    <source>
        <dbReference type="Proteomes" id="UP000545493"/>
    </source>
</evidence>
<dbReference type="SUPFAM" id="SSF53448">
    <property type="entry name" value="Nucleotide-diphospho-sugar transferases"/>
    <property type="match status" value="1"/>
</dbReference>
<evidence type="ECO:0000259" key="11">
    <source>
        <dbReference type="Pfam" id="PF00535"/>
    </source>
</evidence>
<keyword evidence="13" id="KW-1185">Reference proteome</keyword>
<evidence type="ECO:0000256" key="7">
    <source>
        <dbReference type="ARBA" id="ARBA00039022"/>
    </source>
</evidence>
<evidence type="ECO:0000256" key="8">
    <source>
        <dbReference type="ARBA" id="ARBA00040894"/>
    </source>
</evidence>
<comment type="catalytic activity">
    <reaction evidence="10">
        <text>an NDP-alpha-D-glucose + (2R)-3-phosphoglycerate = (2R)-2-O-(alpha-D-glucopyranosyl)-3-phospho-glycerate + a ribonucleoside 5'-diphosphate + H(+)</text>
        <dbReference type="Rhea" id="RHEA:47244"/>
        <dbReference type="ChEBI" id="CHEBI:15378"/>
        <dbReference type="ChEBI" id="CHEBI:57930"/>
        <dbReference type="ChEBI" id="CHEBI:58272"/>
        <dbReference type="ChEBI" id="CHEBI:62600"/>
        <dbReference type="ChEBI" id="CHEBI:76533"/>
        <dbReference type="EC" id="2.4.1.266"/>
    </reaction>
    <physiologicalReaction direction="left-to-right" evidence="10">
        <dbReference type="Rhea" id="RHEA:47245"/>
    </physiologicalReaction>
</comment>
<dbReference type="PANTHER" id="PTHR48090">
    <property type="entry name" value="UNDECAPRENYL-PHOSPHATE 4-DEOXY-4-FORMAMIDO-L-ARABINOSE TRANSFERASE-RELATED"/>
    <property type="match status" value="1"/>
</dbReference>
<dbReference type="InterPro" id="IPR050256">
    <property type="entry name" value="Glycosyltransferase_2"/>
</dbReference>
<dbReference type="EC" id="2.4.1.266" evidence="7"/>
<accession>A0A7X5ZQF8</accession>
<dbReference type="AlphaFoldDB" id="A0A7X5ZQF8"/>
<evidence type="ECO:0000256" key="9">
    <source>
        <dbReference type="ARBA" id="ARBA00048689"/>
    </source>
</evidence>
<reference evidence="12 13" key="1">
    <citation type="submission" date="2020-03" db="EMBL/GenBank/DDBJ databases">
        <title>Sequencing the genomes of 1000 actinobacteria strains.</title>
        <authorList>
            <person name="Klenk H.-P."/>
        </authorList>
    </citation>
    <scope>NUCLEOTIDE SEQUENCE [LARGE SCALE GENOMIC DNA]</scope>
    <source>
        <strain evidence="12 13">DSM 45685</strain>
    </source>
</reference>
<evidence type="ECO:0000256" key="6">
    <source>
        <dbReference type="ARBA" id="ARBA00022842"/>
    </source>
</evidence>
<keyword evidence="6" id="KW-0460">Magnesium</keyword>
<evidence type="ECO:0000256" key="10">
    <source>
        <dbReference type="ARBA" id="ARBA00048997"/>
    </source>
</evidence>
<comment type="cofactor">
    <cofactor evidence="2">
        <name>Mg(2+)</name>
        <dbReference type="ChEBI" id="CHEBI:18420"/>
    </cofactor>
</comment>
<gene>
    <name evidence="12" type="ORF">FHU38_002056</name>
</gene>
<dbReference type="PANTHER" id="PTHR48090:SF10">
    <property type="entry name" value="GLUCOSYL-3-PHOSPHOGLYCERATE SYNTHASE"/>
    <property type="match status" value="1"/>
</dbReference>
<dbReference type="Pfam" id="PF00535">
    <property type="entry name" value="Glycos_transf_2"/>
    <property type="match status" value="1"/>
</dbReference>
<evidence type="ECO:0000256" key="2">
    <source>
        <dbReference type="ARBA" id="ARBA00001946"/>
    </source>
</evidence>
<comment type="caution">
    <text evidence="12">The sequence shown here is derived from an EMBL/GenBank/DDBJ whole genome shotgun (WGS) entry which is preliminary data.</text>
</comment>
<evidence type="ECO:0000256" key="5">
    <source>
        <dbReference type="ARBA" id="ARBA00022679"/>
    </source>
</evidence>
<keyword evidence="5 12" id="KW-0808">Transferase</keyword>
<dbReference type="Gene3D" id="3.90.550.10">
    <property type="entry name" value="Spore Coat Polysaccharide Biosynthesis Protein SpsA, Chain A"/>
    <property type="match status" value="1"/>
</dbReference>
<dbReference type="GO" id="GO:0016757">
    <property type="term" value="F:glycosyltransferase activity"/>
    <property type="evidence" value="ECO:0007669"/>
    <property type="project" value="UniProtKB-KW"/>
</dbReference>
<evidence type="ECO:0000256" key="4">
    <source>
        <dbReference type="ARBA" id="ARBA00022676"/>
    </source>
</evidence>
<dbReference type="EMBL" id="JAAOYM010000001">
    <property type="protein sequence ID" value="NIJ11712.1"/>
    <property type="molecule type" value="Genomic_DNA"/>
</dbReference>
<comment type="catalytic activity">
    <reaction evidence="9">
        <text>(2R)-3-phosphoglycerate + UDP-alpha-D-glucose = (2R)-2-O-(alpha-D-glucopyranosyl)-3-phospho-glycerate + UDP + H(+)</text>
        <dbReference type="Rhea" id="RHEA:31319"/>
        <dbReference type="ChEBI" id="CHEBI:15378"/>
        <dbReference type="ChEBI" id="CHEBI:58223"/>
        <dbReference type="ChEBI" id="CHEBI:58272"/>
        <dbReference type="ChEBI" id="CHEBI:58885"/>
        <dbReference type="ChEBI" id="CHEBI:62600"/>
        <dbReference type="EC" id="2.4.1.266"/>
    </reaction>
    <physiologicalReaction direction="left-to-right" evidence="9">
        <dbReference type="Rhea" id="RHEA:31320"/>
    </physiologicalReaction>
</comment>
<dbReference type="NCBIfam" id="NF010496">
    <property type="entry name" value="PRK13915.1"/>
    <property type="match status" value="1"/>
</dbReference>
<dbReference type="InterPro" id="IPR029044">
    <property type="entry name" value="Nucleotide-diphossugar_trans"/>
</dbReference>